<sequence length="100" mass="11255">MTPNHRRDMPARYPMPTRVERIAAGLLTAEHIGKRIQFSYTIQPSKVRAIVFGELREVHHDGEGTTLWLSGSDSVGDKADFELSSVKPVGVREAPQWKEI</sequence>
<reference evidence="1 2" key="1">
    <citation type="journal article" date="2015" name="Genome Announc.">
        <title>Genome Sequences of Mycobacteriophages Luchador and Nerujay.</title>
        <authorList>
            <person name="Pope W.H."/>
            <person name="Ahmed T."/>
            <person name="Drobitch M.K."/>
            <person name="Early D.R."/>
            <person name="Eljamri S."/>
            <person name="Kasturiarachi N.S."/>
            <person name="Klonicki E.F."/>
            <person name="Manjooran D.T."/>
            <person name="Ni Chochlain A.N."/>
            <person name="Puglionesi A.O."/>
            <person name="Rajakumar V."/>
            <person name="Shindle K.A."/>
            <person name="Tran M.T."/>
            <person name="Brown B.R."/>
            <person name="Churilla B.M."/>
            <person name="Cohen K.L."/>
            <person name="Wilkes K.E."/>
            <person name="Grubb S.R."/>
            <person name="Warner M.H."/>
            <person name="Bowman C.A."/>
            <person name="Russell D.A."/>
            <person name="Hatfull G.F."/>
        </authorList>
    </citation>
    <scope>NUCLEOTIDE SEQUENCE [LARGE SCALE GENOMIC DNA]</scope>
</reference>
<dbReference type="RefSeq" id="YP_009203131.1">
    <property type="nucleotide sequence ID" value="NC_028849.1"/>
</dbReference>
<dbReference type="EMBL" id="KR080193">
    <property type="protein sequence ID" value="AKF14236.1"/>
    <property type="molecule type" value="Genomic_DNA"/>
</dbReference>
<accession>A0A0F6YQW6</accession>
<gene>
    <name evidence="1" type="primary">72</name>
    <name evidence="1" type="ORF">SEA_LUCHADOR_72</name>
</gene>
<evidence type="ECO:0000313" key="1">
    <source>
        <dbReference type="EMBL" id="AKF14236.1"/>
    </source>
</evidence>
<name>A0A0F6YQW6_9CAUD</name>
<dbReference type="KEGG" id="vg:26630121"/>
<dbReference type="OrthoDB" id="27500at10239"/>
<evidence type="ECO:0000313" key="2">
    <source>
        <dbReference type="Proteomes" id="UP000207763"/>
    </source>
</evidence>
<organism evidence="1 2">
    <name type="scientific">Mycobacterium phage Luchador</name>
    <dbReference type="NCBI Taxonomy" id="1647300"/>
    <lineage>
        <taxon>Viruses</taxon>
        <taxon>Duplodnaviria</taxon>
        <taxon>Heunggongvirae</taxon>
        <taxon>Uroviricota</taxon>
        <taxon>Caudoviricetes</taxon>
        <taxon>Luchadorvirus</taxon>
        <taxon>Luchadorvirus luchador</taxon>
        <taxon>Lucadorvirus luchador</taxon>
    </lineage>
</organism>
<proteinExistence type="predicted"/>
<protein>
    <submittedName>
        <fullName evidence="1">Uncharacterized protein</fullName>
    </submittedName>
</protein>
<dbReference type="GeneID" id="26630121"/>
<keyword evidence="2" id="KW-1185">Reference proteome</keyword>
<dbReference type="Proteomes" id="UP000207763">
    <property type="component" value="Segment"/>
</dbReference>